<keyword evidence="2" id="KW-1185">Reference proteome</keyword>
<evidence type="ECO:0000313" key="2">
    <source>
        <dbReference type="Proteomes" id="UP000629420"/>
    </source>
</evidence>
<accession>A0ABX7DQK2</accession>
<sequence length="575" mass="65608">MVKKLIFIVFVIYGFTATAQIPKDKLTIDVSVFPEENVELSINSQVFLAGELLQYKVYVTNALSHQGSLSAIAYVSLRDQQDSLVFNHKLKLLDGTANGDFFIPSNLKTGAYKLISYTNYSRNNEAAAFVQKDIYIINTFTKQEAFSKTGDTIFMNHIVEKSPHFSEENNPAKAKINLDKESYGFREKVSLKLENSLKGMKGRYVLSVRKINPIEISGKIPTAAKIYSEVFYVPELRGELISGLVLSKIDSMPVSNIEVALTVPGEDYIFKVAKTNSNGRFFFSVSEDYNSENSIVQLYGNEMEKNSYKVVLDKKELPIQKNKSYFLKLDEALKDWLLERSIQLQVENAYFDTKKDSILPSKTNPCFYEDLGTVFKLDDYTRFPSVRETFVEVITLAAIRGNGDDAKFIIHNEYDPDRIAKFNDIDPLVLMDGMLIQNNSELINYKARDIESIRIINTPYRYGTKIYSGIIAVETKKGDFVPNLSKSFVEMINLPPAVKQKKYYSPDYSNRNVISRIPDYRVQLLWEPSLSFKDTAYSTTFYTSDVPGLYEILLEGFNDRGIHISAKRYFKVLEP</sequence>
<proteinExistence type="predicted"/>
<name>A0ABX7DQK2_9FLAO</name>
<protein>
    <submittedName>
        <fullName evidence="1">Uncharacterized protein</fullName>
    </submittedName>
</protein>
<organism evidence="1 2">
    <name type="scientific">Aequorivita iocasae</name>
    <dbReference type="NCBI Taxonomy" id="2803865"/>
    <lineage>
        <taxon>Bacteria</taxon>
        <taxon>Pseudomonadati</taxon>
        <taxon>Bacteroidota</taxon>
        <taxon>Flavobacteriia</taxon>
        <taxon>Flavobacteriales</taxon>
        <taxon>Flavobacteriaceae</taxon>
        <taxon>Aequorivita</taxon>
    </lineage>
</organism>
<dbReference type="EMBL" id="CP068439">
    <property type="protein sequence ID" value="QQX76364.1"/>
    <property type="molecule type" value="Genomic_DNA"/>
</dbReference>
<evidence type="ECO:0000313" key="1">
    <source>
        <dbReference type="EMBL" id="QQX76364.1"/>
    </source>
</evidence>
<dbReference type="RefSeq" id="WP_202336169.1">
    <property type="nucleotide sequence ID" value="NZ_CP068439.1"/>
</dbReference>
<gene>
    <name evidence="1" type="ORF">JK629_13690</name>
</gene>
<dbReference type="Proteomes" id="UP000629420">
    <property type="component" value="Chromosome"/>
</dbReference>
<reference evidence="1 2" key="1">
    <citation type="submission" date="2021-01" db="EMBL/GenBank/DDBJ databases">
        <title>Aequorivita sp. strain KX20305, a bacterium isolated from the sediment collected at a cold seep field in South China Sea.</title>
        <authorList>
            <person name="Zhang H."/>
            <person name="Li C."/>
        </authorList>
    </citation>
    <scope>NUCLEOTIDE SEQUENCE [LARGE SCALE GENOMIC DNA]</scope>
    <source>
        <strain evidence="1 2">KX20305</strain>
    </source>
</reference>